<name>A0A081RMG3_9ARCH</name>
<dbReference type="SUPFAM" id="SSF46785">
    <property type="entry name" value="Winged helix' DNA-binding domain"/>
    <property type="match status" value="1"/>
</dbReference>
<dbReference type="CDD" id="cd00090">
    <property type="entry name" value="HTH_ARSR"/>
    <property type="match status" value="1"/>
</dbReference>
<evidence type="ECO:0000313" key="3">
    <source>
        <dbReference type="Proteomes" id="UP000028059"/>
    </source>
</evidence>
<feature type="domain" description="ArnR1-like winged helix-turn-helix" evidence="1">
    <location>
        <begin position="15"/>
        <end position="74"/>
    </location>
</feature>
<dbReference type="InterPro" id="IPR038723">
    <property type="entry name" value="ArnR1-like_HTH"/>
</dbReference>
<dbReference type="Proteomes" id="UP000028059">
    <property type="component" value="Unassembled WGS sequence"/>
</dbReference>
<dbReference type="InterPro" id="IPR011991">
    <property type="entry name" value="ArsR-like_HTH"/>
</dbReference>
<dbReference type="InterPro" id="IPR036388">
    <property type="entry name" value="WH-like_DNA-bd_sf"/>
</dbReference>
<evidence type="ECO:0000313" key="2">
    <source>
        <dbReference type="EMBL" id="KEQ56386.1"/>
    </source>
</evidence>
<organism evidence="2 3">
    <name type="scientific">Marine Group I thaumarchaeote SCGC AAA799-N04</name>
    <dbReference type="NCBI Taxonomy" id="1502293"/>
    <lineage>
        <taxon>Archaea</taxon>
        <taxon>Nitrososphaerota</taxon>
        <taxon>Marine Group I</taxon>
    </lineage>
</organism>
<dbReference type="InterPro" id="IPR036390">
    <property type="entry name" value="WH_DNA-bd_sf"/>
</dbReference>
<comment type="caution">
    <text evidence="2">The sequence shown here is derived from an EMBL/GenBank/DDBJ whole genome shotgun (WGS) entry which is preliminary data.</text>
</comment>
<dbReference type="Pfam" id="PF14947">
    <property type="entry name" value="HTH_45"/>
    <property type="match status" value="1"/>
</dbReference>
<protein>
    <submittedName>
        <fullName evidence="2">Winged helix-turn-helix protein</fullName>
    </submittedName>
</protein>
<evidence type="ECO:0000259" key="1">
    <source>
        <dbReference type="Pfam" id="PF14947"/>
    </source>
</evidence>
<dbReference type="EMBL" id="JOKN01000020">
    <property type="protein sequence ID" value="KEQ56386.1"/>
    <property type="molecule type" value="Genomic_DNA"/>
</dbReference>
<dbReference type="AlphaFoldDB" id="A0A081RMG3"/>
<reference evidence="2 3" key="1">
    <citation type="submission" date="2014-06" db="EMBL/GenBank/DDBJ databases">
        <authorList>
            <person name="Ngugi D.K."/>
            <person name="Blom J."/>
            <person name="Alam I."/>
            <person name="Rashid M."/>
            <person name="Ba Alawi W."/>
            <person name="Zhang G."/>
            <person name="Hikmawan T."/>
            <person name="Guan Y."/>
            <person name="Antunes A."/>
            <person name="Siam R."/>
            <person name="ElDorry H."/>
            <person name="Bajic V."/>
            <person name="Stingl U."/>
        </authorList>
    </citation>
    <scope>NUCLEOTIDE SEQUENCE [LARGE SCALE GENOMIC DNA]</scope>
    <source>
        <strain evidence="2">SCGC AAA799-N04</strain>
    </source>
</reference>
<accession>A0A081RMG3</accession>
<proteinExistence type="predicted"/>
<keyword evidence="3" id="KW-1185">Reference proteome</keyword>
<gene>
    <name evidence="2" type="ORF">AAA799N04_01153</name>
</gene>
<sequence>MVKKITKKNCKHTVIAKEILRLISEGYNSPSSMYEYLEVSKEKLNYHLKKMISNGLISKYSQGIYDLTEAGKKSNATYVKEDGKKMVQLENMRFKCKIYDGFKKIMEYIRDPKISQLNNGVTQYNGKLKNLSVKVLVSKKSKTLEVTCEKKLGVNRYEIYYKARKQVEDALFRMMKDGKITLGMLEPSMKPEWAIPHPIAEIILDKTESSQIRTKYGVINRSKGRNADWEVDDITQTERVMNMPNDIEKIHQQLGLMMQQYGINEFKEPPNGIYM</sequence>
<dbReference type="Gene3D" id="1.10.10.10">
    <property type="entry name" value="Winged helix-like DNA-binding domain superfamily/Winged helix DNA-binding domain"/>
    <property type="match status" value="1"/>
</dbReference>